<evidence type="ECO:0000313" key="3">
    <source>
        <dbReference type="EMBL" id="QES69294.1"/>
    </source>
</evidence>
<evidence type="ECO:0000313" key="10">
    <source>
        <dbReference type="Proteomes" id="UP000201867"/>
    </source>
</evidence>
<evidence type="ECO:0000313" key="8">
    <source>
        <dbReference type="EMBL" id="QMT29742.1"/>
    </source>
</evidence>
<evidence type="ECO:0000313" key="7">
    <source>
        <dbReference type="EMBL" id="QJD15181.1"/>
    </source>
</evidence>
<dbReference type="GeneID" id="27246493"/>
<feature type="compositionally biased region" description="Basic and acidic residues" evidence="1">
    <location>
        <begin position="99"/>
        <end position="113"/>
    </location>
</feature>
<evidence type="ECO:0000256" key="1">
    <source>
        <dbReference type="SAM" id="MobiDB-lite"/>
    </source>
</evidence>
<feature type="region of interest" description="Disordered" evidence="1">
    <location>
        <begin position="82"/>
        <end position="113"/>
    </location>
</feature>
<organism evidence="2 10">
    <name type="scientific">Tilapia lake virus</name>
    <dbReference type="NCBI Taxonomy" id="1549864"/>
    <lineage>
        <taxon>Viruses</taxon>
        <taxon>Riboviria</taxon>
        <taxon>Orthornavirae</taxon>
        <taxon>Negarnaviricota</taxon>
        <taxon>Polyploviricotina</taxon>
        <taxon>Insthoviricetes</taxon>
        <taxon>Articulavirales</taxon>
        <taxon>Amnoonviridae</taxon>
        <taxon>Tilapinevirus</taxon>
        <taxon>Tilapinevirus tilapiae</taxon>
    </lineage>
</organism>
<evidence type="ECO:0000313" key="5">
    <source>
        <dbReference type="EMBL" id="QIH29432.1"/>
    </source>
</evidence>
<dbReference type="EMBL" id="MN193522">
    <property type="protein sequence ID" value="QES69294.1"/>
    <property type="molecule type" value="Viral_cRNA"/>
</dbReference>
<protein>
    <submittedName>
        <fullName evidence="2">Uncharacterized protein</fullName>
    </submittedName>
</protein>
<dbReference type="KEGG" id="vg:27246493"/>
<sequence length="113" mass="12732">MSVADYLSSDSDSGAESSGCLVLRSRKIKKGKKAASKKRSWKNERYGADESGEDNIEWGDEVDLEMDDCDSAIPEWARVDFNPKNRRDREDDGQSDLSRFSEDFGKKSLDVQS</sequence>
<dbReference type="EMBL" id="MN687734">
    <property type="protein sequence ID" value="QJD15163.1"/>
    <property type="molecule type" value="Viral_cRNA"/>
</dbReference>
<evidence type="ECO:0000313" key="4">
    <source>
        <dbReference type="EMBL" id="QES69304.1"/>
    </source>
</evidence>
<dbReference type="EMBL" id="KU751823">
    <property type="protein sequence ID" value="AMR44602.1"/>
    <property type="molecule type" value="Genomic_RNA"/>
</dbReference>
<reference evidence="5" key="4">
    <citation type="journal article" date="2020" name="Viruses">
        <title>The Segment Matters: Probable Reassortment of Tilapia Lake Virus (TiLV) Complicates Phylogenetic Analysis and Inference of Geographical Origin of New Isolate from Bangladesh.</title>
        <authorList>
            <person name="Chaput D.L."/>
            <person name="Bass D."/>
            <person name="Alam M.M."/>
            <person name="Hasan N.A."/>
            <person name="Stentiford G.D."/>
            <person name="van Aerle R."/>
            <person name="Moore K."/>
            <person name="Bignell J.P."/>
            <person name="Haque M.M."/>
            <person name="Tyler C.R."/>
        </authorList>
    </citation>
    <scope>NUCLEOTIDE SEQUENCE</scope>
    <source>
        <strain evidence="5">BD-2017</strain>
    </source>
</reference>
<reference evidence="3" key="3">
    <citation type="submission" date="2019-07" db="EMBL/GenBank/DDBJ databases">
        <title>First Report of Tilapia Lake Virus in Moribund Nile Tilapia (Oreochromis niloticus) on a Farm in the United States.</title>
        <authorList>
            <person name="Ahasan M.S."/>
            <person name="Keleher B."/>
            <person name="Giray C."/>
            <person name="Perry B."/>
            <person name="Al-Hussinee L."/>
            <person name="Subramaniam K."/>
            <person name="Waltzek T.B."/>
        </authorList>
    </citation>
    <scope>NUCLEOTIDE SEQUENCE</scope>
    <source>
        <strain evidence="3">WVL19031-01A</strain>
        <strain evidence="4">WVL19054</strain>
    </source>
</reference>
<proteinExistence type="predicted"/>
<reference evidence="2 10" key="1">
    <citation type="journal article" date="2014" name="J. Clin. Microbiol.">
        <title>Identification of a novel RNA virus lethal to tilapia.</title>
        <authorList>
            <person name="Eyngor M."/>
            <person name="Zamostiano R."/>
            <person name="Kembou Tsofack J.E."/>
            <person name="Berkowitz A."/>
            <person name="Bercovier H."/>
            <person name="Tinman S."/>
            <person name="Lev M."/>
            <person name="Hurvitz A."/>
            <person name="Galeotti M."/>
            <person name="Bacharach E."/>
            <person name="Eldar A."/>
        </authorList>
    </citation>
    <scope>NUCLEOTIDE SEQUENCE [LARGE SCALE GENOMIC DNA]</scope>
    <source>
        <strain evidence="2">Til-4-2011</strain>
    </source>
</reference>
<evidence type="ECO:0000313" key="9">
    <source>
        <dbReference type="EMBL" id="QMT29752.1"/>
    </source>
</evidence>
<name>A0A142I800_9VIRU</name>
<evidence type="ECO:0000313" key="2">
    <source>
        <dbReference type="EMBL" id="AMR44602.1"/>
    </source>
</evidence>
<feature type="compositionally biased region" description="Basic and acidic residues" evidence="1">
    <location>
        <begin position="82"/>
        <end position="92"/>
    </location>
</feature>
<keyword evidence="10" id="KW-1185">Reference proteome</keyword>
<dbReference type="EMBL" id="MT466456">
    <property type="protein sequence ID" value="QMT29742.1"/>
    <property type="molecule type" value="Viral_cRNA"/>
</dbReference>
<dbReference type="RefSeq" id="YP_009246485.1">
    <property type="nucleotide sequence ID" value="NC_029930.1"/>
</dbReference>
<accession>A0A142I800</accession>
<dbReference type="EMBL" id="MN939381">
    <property type="protein sequence ID" value="QIH29432.1"/>
    <property type="molecule type" value="Viral_cRNA"/>
</dbReference>
<dbReference type="EMBL" id="MN687754">
    <property type="protein sequence ID" value="QJD15181.1"/>
    <property type="molecule type" value="Viral_cRNA"/>
</dbReference>
<evidence type="ECO:0000313" key="6">
    <source>
        <dbReference type="EMBL" id="QJD15163.1"/>
    </source>
</evidence>
<dbReference type="EMBL" id="MN193532">
    <property type="protein sequence ID" value="QES69304.1"/>
    <property type="molecule type" value="Viral_cRNA"/>
</dbReference>
<feature type="region of interest" description="Disordered" evidence="1">
    <location>
        <begin position="32"/>
        <end position="57"/>
    </location>
</feature>
<dbReference type="EMBL" id="MT466466">
    <property type="protein sequence ID" value="QMT29752.1"/>
    <property type="molecule type" value="Viral_cRNA"/>
</dbReference>
<dbReference type="Proteomes" id="UP000201867">
    <property type="component" value="Genome"/>
</dbReference>
<reference evidence="2 10" key="2">
    <citation type="journal article" date="2016" name="MBio">
        <title>Characterization of a Novel Orthomyxo-like Virus Causing Mass Die-Offs of Tilapia.</title>
        <authorList>
            <person name="Bacharach E."/>
            <person name="Mishra N."/>
            <person name="Briese T."/>
            <person name="Zody M.C."/>
            <person name="Kembou Tsofack J.E."/>
            <person name="Zamostiano R."/>
            <person name="Berkowitz A."/>
            <person name="Ng J."/>
            <person name="Nitido A."/>
            <person name="Corvelo A."/>
            <person name="Toussaint N.C."/>
            <person name="Abel Nielsen S.C."/>
            <person name="Hornig M."/>
            <person name="Del Pozo J."/>
            <person name="Bloom T."/>
            <person name="Ferguson H."/>
            <person name="Eldar A."/>
            <person name="Lipkin W.I."/>
        </authorList>
    </citation>
    <scope>NUCLEOTIDE SEQUENCE [LARGE SCALE GENOMIC DNA]</scope>
</reference>
<reference evidence="6" key="6">
    <citation type="journal article" date="2021" name="Transbound Emerg">
        <title>Tilapia lake virus (TiLV): Genomic epidemiology and its early origin.</title>
        <authorList>
            <person name="Thawornwattana Y."/>
            <person name="Dong H.T."/>
            <person name="Phiwsaiya K."/>
            <person name="Sangsuriya P."/>
            <person name="Senapin S."/>
            <person name="Aiewsakun P."/>
        </authorList>
    </citation>
    <scope>NUCLEOTIDE SEQUENCE</scope>
    <source>
        <strain evidence="6">TH-2016-CN</strain>
        <strain evidence="7">TH-2018-N</strain>
    </source>
</reference>
<reference evidence="8" key="5">
    <citation type="submission" date="2020-05" db="EMBL/GenBank/DDBJ databases">
        <title>Two-year active surveillance of tilapia lake virus (TiLV) in Bangladesh.</title>
        <authorList>
            <person name="Debnath P.P."/>
            <person name="Deboutteville J.D."/>
            <person name="Jansen M.D."/>
            <person name="Phiwsaiya K."/>
            <person name="Dalia A."/>
            <person name="Hasan M.A."/>
            <person name="Senapin S."/>
            <person name="Mohan C.V."/>
            <person name="Dong H.T."/>
            <person name="Rodkhum C."/>
        </authorList>
    </citation>
    <scope>NUCLEOTIDE SEQUENCE</scope>
    <source>
        <strain evidence="8">BD-2019-E1</strain>
        <strain evidence="9">BD-2019-E3</strain>
    </source>
</reference>